<dbReference type="OrthoDB" id="19653at2759"/>
<dbReference type="GeneID" id="83204113"/>
<evidence type="ECO:0000256" key="1">
    <source>
        <dbReference type="ARBA" id="ARBA00022801"/>
    </source>
</evidence>
<dbReference type="GO" id="GO:0016787">
    <property type="term" value="F:hydrolase activity"/>
    <property type="evidence" value="ECO:0007669"/>
    <property type="project" value="UniProtKB-KW"/>
</dbReference>
<dbReference type="Proteomes" id="UP001150941">
    <property type="component" value="Unassembled WGS sequence"/>
</dbReference>
<dbReference type="GO" id="GO:0017000">
    <property type="term" value="P:antibiotic biosynthetic process"/>
    <property type="evidence" value="ECO:0007669"/>
    <property type="project" value="UniProtKB-ARBA"/>
</dbReference>
<dbReference type="EMBL" id="JAPQKS010000005">
    <property type="protein sequence ID" value="KAJ5226289.1"/>
    <property type="molecule type" value="Genomic_DNA"/>
</dbReference>
<feature type="domain" description="Alpha/beta hydrolase fold-3" evidence="2">
    <location>
        <begin position="34"/>
        <end position="264"/>
    </location>
</feature>
<gene>
    <name evidence="3" type="ORF">N7468_007514</name>
</gene>
<dbReference type="Gene3D" id="3.40.50.1820">
    <property type="entry name" value="alpha/beta hydrolase"/>
    <property type="match status" value="1"/>
</dbReference>
<dbReference type="SUPFAM" id="SSF53474">
    <property type="entry name" value="alpha/beta-Hydrolases"/>
    <property type="match status" value="1"/>
</dbReference>
<sequence length="287" mass="31239">MHQTTEVYHPIDPPVHLDILSSKPLDPSHPQPTLVYFHGGGLTAGSRHVQAQALLPQLLLAEGWAIVCPDYRLLPESGIPEILQDLHELEKWLLQCKAGIDVSRLVMAGSSAGAFVSLLALTSWQSVKPRAFYSQYGMVDTAGEWYRRRKDDTTVFGNIPASALVEDMFTQYFQPGRLQITADALAVLVPDSRLGPFISKSMKAATGVEGPLDLIGASFPPTIIIHGTGDSIVPLSDSRALQATLQRVNVQVRLIEAEGAEHGLAPQENYRDALTEAACFLKEHAAI</sequence>
<comment type="caution">
    <text evidence="3">The sequence shown here is derived from an EMBL/GenBank/DDBJ whole genome shotgun (WGS) entry which is preliminary data.</text>
</comment>
<dbReference type="PANTHER" id="PTHR48081">
    <property type="entry name" value="AB HYDROLASE SUPERFAMILY PROTEIN C4A8.06C"/>
    <property type="match status" value="1"/>
</dbReference>
<proteinExistence type="predicted"/>
<dbReference type="InterPro" id="IPR029058">
    <property type="entry name" value="AB_hydrolase_fold"/>
</dbReference>
<evidence type="ECO:0000259" key="2">
    <source>
        <dbReference type="Pfam" id="PF07859"/>
    </source>
</evidence>
<keyword evidence="1" id="KW-0378">Hydrolase</keyword>
<evidence type="ECO:0000313" key="4">
    <source>
        <dbReference type="Proteomes" id="UP001150941"/>
    </source>
</evidence>
<protein>
    <recommendedName>
        <fullName evidence="2">Alpha/beta hydrolase fold-3 domain-containing protein</fullName>
    </recommendedName>
</protein>
<accession>A0A9W9NUE2</accession>
<dbReference type="AlphaFoldDB" id="A0A9W9NUE2"/>
<dbReference type="Pfam" id="PF07859">
    <property type="entry name" value="Abhydrolase_3"/>
    <property type="match status" value="1"/>
</dbReference>
<dbReference type="RefSeq" id="XP_058329700.1">
    <property type="nucleotide sequence ID" value="XM_058476810.1"/>
</dbReference>
<dbReference type="InterPro" id="IPR013094">
    <property type="entry name" value="AB_hydrolase_3"/>
</dbReference>
<reference evidence="3" key="2">
    <citation type="journal article" date="2023" name="IMA Fungus">
        <title>Comparative genomic study of the Penicillium genus elucidates a diverse pangenome and 15 lateral gene transfer events.</title>
        <authorList>
            <person name="Petersen C."/>
            <person name="Sorensen T."/>
            <person name="Nielsen M.R."/>
            <person name="Sondergaard T.E."/>
            <person name="Sorensen J.L."/>
            <person name="Fitzpatrick D.A."/>
            <person name="Frisvad J.C."/>
            <person name="Nielsen K.L."/>
        </authorList>
    </citation>
    <scope>NUCLEOTIDE SEQUENCE</scope>
    <source>
        <strain evidence="3">IBT 19713</strain>
    </source>
</reference>
<dbReference type="GO" id="GO:0072330">
    <property type="term" value="P:monocarboxylic acid biosynthetic process"/>
    <property type="evidence" value="ECO:0007669"/>
    <property type="project" value="UniProtKB-ARBA"/>
</dbReference>
<name>A0A9W9NUE2_9EURO</name>
<dbReference type="PANTHER" id="PTHR48081:SF3">
    <property type="entry name" value="ALPHA_BETA HYDROLASE FOLD-3 DOMAIN-CONTAINING PROTEIN"/>
    <property type="match status" value="1"/>
</dbReference>
<keyword evidence="4" id="KW-1185">Reference proteome</keyword>
<organism evidence="3 4">
    <name type="scientific">Penicillium chermesinum</name>
    <dbReference type="NCBI Taxonomy" id="63820"/>
    <lineage>
        <taxon>Eukaryota</taxon>
        <taxon>Fungi</taxon>
        <taxon>Dikarya</taxon>
        <taxon>Ascomycota</taxon>
        <taxon>Pezizomycotina</taxon>
        <taxon>Eurotiomycetes</taxon>
        <taxon>Eurotiomycetidae</taxon>
        <taxon>Eurotiales</taxon>
        <taxon>Aspergillaceae</taxon>
        <taxon>Penicillium</taxon>
    </lineage>
</organism>
<dbReference type="InterPro" id="IPR050300">
    <property type="entry name" value="GDXG_lipolytic_enzyme"/>
</dbReference>
<reference evidence="3" key="1">
    <citation type="submission" date="2022-11" db="EMBL/GenBank/DDBJ databases">
        <authorList>
            <person name="Petersen C."/>
        </authorList>
    </citation>
    <scope>NUCLEOTIDE SEQUENCE</scope>
    <source>
        <strain evidence="3">IBT 19713</strain>
    </source>
</reference>
<evidence type="ECO:0000313" key="3">
    <source>
        <dbReference type="EMBL" id="KAJ5226289.1"/>
    </source>
</evidence>